<dbReference type="InterPro" id="IPR011006">
    <property type="entry name" value="CheY-like_superfamily"/>
</dbReference>
<reference evidence="3 4" key="1">
    <citation type="submission" date="2014-08" db="EMBL/GenBank/DDBJ databases">
        <title>Comparative genomics of the Paenibacillus odorifer group.</title>
        <authorList>
            <person name="den Bakker H.C."/>
            <person name="Tsai Y.-C."/>
            <person name="Martin N."/>
            <person name="Korlach J."/>
            <person name="Wiedmann M."/>
        </authorList>
    </citation>
    <scope>NUCLEOTIDE SEQUENCE [LARGE SCALE GENOMIC DNA]</scope>
    <source>
        <strain evidence="3 4">DSM 15220</strain>
    </source>
</reference>
<sequence length="198" mass="22477">MHSLLIIQNNKTENVTEERSSTGPDSLLRSCGYVVTAAASPEEAKLMISDADASILDLPVTEIASWRTSLMQCKTAPILWWCTSSTATLSVAACEDDIMVDGILSPSMQPQEIHWILHFSARQCFERQQWLKEREQLLSRIEERKWIDMAKGILSKAKNISESEAYDLLRKQAMNERKRMVDVATSIVKVYQLLQDQT</sequence>
<proteinExistence type="predicted"/>
<dbReference type="InterPro" id="IPR036388">
    <property type="entry name" value="WH-like_DNA-bd_sf"/>
</dbReference>
<dbReference type="EMBL" id="CP009287">
    <property type="protein sequence ID" value="AIQ68888.1"/>
    <property type="molecule type" value="Genomic_DNA"/>
</dbReference>
<organism evidence="3 4">
    <name type="scientific">Paenibacillus graminis</name>
    <dbReference type="NCBI Taxonomy" id="189425"/>
    <lineage>
        <taxon>Bacteria</taxon>
        <taxon>Bacillati</taxon>
        <taxon>Bacillota</taxon>
        <taxon>Bacilli</taxon>
        <taxon>Bacillales</taxon>
        <taxon>Paenibacillaceae</taxon>
        <taxon>Paenibacillus</taxon>
    </lineage>
</organism>
<dbReference type="SUPFAM" id="SSF52172">
    <property type="entry name" value="CheY-like"/>
    <property type="match status" value="1"/>
</dbReference>
<dbReference type="Proteomes" id="UP000029500">
    <property type="component" value="Chromosome"/>
</dbReference>
<dbReference type="SMART" id="SM01012">
    <property type="entry name" value="ANTAR"/>
    <property type="match status" value="1"/>
</dbReference>
<evidence type="ECO:0000313" key="4">
    <source>
        <dbReference type="Proteomes" id="UP000029500"/>
    </source>
</evidence>
<dbReference type="RefSeq" id="WP_025703643.1">
    <property type="nucleotide sequence ID" value="NZ_CP009287.1"/>
</dbReference>
<dbReference type="PROSITE" id="PS50921">
    <property type="entry name" value="ANTAR"/>
    <property type="match status" value="1"/>
</dbReference>
<dbReference type="Gene3D" id="1.10.10.10">
    <property type="entry name" value="Winged helix-like DNA-binding domain superfamily/Winged helix DNA-binding domain"/>
    <property type="match status" value="1"/>
</dbReference>
<evidence type="ECO:0000256" key="1">
    <source>
        <dbReference type="SAM" id="MobiDB-lite"/>
    </source>
</evidence>
<evidence type="ECO:0000313" key="3">
    <source>
        <dbReference type="EMBL" id="AIQ68888.1"/>
    </source>
</evidence>
<dbReference type="Pfam" id="PF03861">
    <property type="entry name" value="ANTAR"/>
    <property type="match status" value="1"/>
</dbReference>
<dbReference type="GO" id="GO:0003723">
    <property type="term" value="F:RNA binding"/>
    <property type="evidence" value="ECO:0007669"/>
    <property type="project" value="InterPro"/>
</dbReference>
<dbReference type="STRING" id="189425.PGRAT_15620"/>
<dbReference type="KEGG" id="pgm:PGRAT_15620"/>
<dbReference type="InterPro" id="IPR005561">
    <property type="entry name" value="ANTAR"/>
</dbReference>
<protein>
    <submittedName>
        <fullName evidence="3">Histidine kinase</fullName>
    </submittedName>
</protein>
<gene>
    <name evidence="3" type="ORF">PGRAT_15620</name>
</gene>
<feature type="compositionally biased region" description="Polar residues" evidence="1">
    <location>
        <begin position="1"/>
        <end position="13"/>
    </location>
</feature>
<dbReference type="GO" id="GO:0016301">
    <property type="term" value="F:kinase activity"/>
    <property type="evidence" value="ECO:0007669"/>
    <property type="project" value="UniProtKB-KW"/>
</dbReference>
<keyword evidence="3" id="KW-0808">Transferase</keyword>
<dbReference type="OrthoDB" id="9795002at2"/>
<feature type="domain" description="ANTAR" evidence="2">
    <location>
        <begin position="127"/>
        <end position="188"/>
    </location>
</feature>
<evidence type="ECO:0000259" key="2">
    <source>
        <dbReference type="PROSITE" id="PS50921"/>
    </source>
</evidence>
<keyword evidence="4" id="KW-1185">Reference proteome</keyword>
<feature type="region of interest" description="Disordered" evidence="1">
    <location>
        <begin position="1"/>
        <end position="24"/>
    </location>
</feature>
<accession>A0A089MBT3</accession>
<dbReference type="eggNOG" id="COG3707">
    <property type="taxonomic scope" value="Bacteria"/>
</dbReference>
<dbReference type="AlphaFoldDB" id="A0A089MBT3"/>
<name>A0A089MBT3_9BACL</name>
<dbReference type="HOGENOM" id="CLU_1365099_0_0_9"/>
<keyword evidence="3" id="KW-0418">Kinase</keyword>